<dbReference type="Gene3D" id="3.30.70.2080">
    <property type="match status" value="1"/>
</dbReference>
<evidence type="ECO:0000256" key="6">
    <source>
        <dbReference type="ARBA" id="ARBA00023136"/>
    </source>
</evidence>
<dbReference type="InterPro" id="IPR050925">
    <property type="entry name" value="Rhomboid_protease_S54"/>
</dbReference>
<dbReference type="SUPFAM" id="SSF144091">
    <property type="entry name" value="Rhomboid-like"/>
    <property type="match status" value="1"/>
</dbReference>
<feature type="transmembrane region" description="Helical" evidence="7">
    <location>
        <begin position="198"/>
        <end position="216"/>
    </location>
</feature>
<sequence length="280" mass="31343">MPTMLRFPHDRDLGSLRQALWAHRITHHYDRDDEEQRIWLLDDAHQQQARELIERWQQGESLLPETPVSKPSSGVVDALRGAPLVTLTLLVCCLVFIAFQLLGDGVLGRLTIVPLSVQDNQLQAGTLGAALASGQLWRLVTPALLHFSWMHLIFNMLWLWYFGRQVERIEGVGRTLLLLLVPAVAANLAQYATGTVLFGGMSGVDYALLGFVWLSARRRPERGYQIPQALMVFMLIWLVITMTDITARLGFGHVANEAHLGGLLCGLALAWLMTPGRLHQ</sequence>
<dbReference type="PANTHER" id="PTHR43731">
    <property type="entry name" value="RHOMBOID PROTEASE"/>
    <property type="match status" value="1"/>
</dbReference>
<evidence type="ECO:0000256" key="7">
    <source>
        <dbReference type="SAM" id="Phobius"/>
    </source>
</evidence>
<dbReference type="GO" id="GO:0016020">
    <property type="term" value="C:membrane"/>
    <property type="evidence" value="ECO:0007669"/>
    <property type="project" value="UniProtKB-SubCell"/>
</dbReference>
<feature type="transmembrane region" description="Helical" evidence="7">
    <location>
        <begin position="143"/>
        <end position="163"/>
    </location>
</feature>
<dbReference type="InterPro" id="IPR035952">
    <property type="entry name" value="Rhomboid-like_sf"/>
</dbReference>
<protein>
    <submittedName>
        <fullName evidence="10">GlpG protein</fullName>
    </submittedName>
</protein>
<dbReference type="OrthoDB" id="9778341at2"/>
<comment type="caution">
    <text evidence="10">The sequence shown here is derived from an EMBL/GenBank/DDBJ whole genome shotgun (WGS) entry which is preliminary data.</text>
</comment>
<dbReference type="Pfam" id="PF01694">
    <property type="entry name" value="Rhomboid"/>
    <property type="match status" value="1"/>
</dbReference>
<accession>A0A420WUR9</accession>
<evidence type="ECO:0000256" key="1">
    <source>
        <dbReference type="ARBA" id="ARBA00004141"/>
    </source>
</evidence>
<dbReference type="InterPro" id="IPR038244">
    <property type="entry name" value="NRho_sf"/>
</dbReference>
<dbReference type="InterPro" id="IPR022764">
    <property type="entry name" value="Peptidase_S54_rhomboid_dom"/>
</dbReference>
<organism evidence="10 11">
    <name type="scientific">Kushneria sinocarnis</name>
    <dbReference type="NCBI Taxonomy" id="595502"/>
    <lineage>
        <taxon>Bacteria</taxon>
        <taxon>Pseudomonadati</taxon>
        <taxon>Pseudomonadota</taxon>
        <taxon>Gammaproteobacteria</taxon>
        <taxon>Oceanospirillales</taxon>
        <taxon>Halomonadaceae</taxon>
        <taxon>Kushneria</taxon>
    </lineage>
</organism>
<evidence type="ECO:0000256" key="3">
    <source>
        <dbReference type="ARBA" id="ARBA00022692"/>
    </source>
</evidence>
<dbReference type="Gene3D" id="1.20.1540.10">
    <property type="entry name" value="Rhomboid-like"/>
    <property type="match status" value="1"/>
</dbReference>
<feature type="transmembrane region" description="Helical" evidence="7">
    <location>
        <begin position="228"/>
        <end position="251"/>
    </location>
</feature>
<keyword evidence="4" id="KW-0378">Hydrolase</keyword>
<comment type="subcellular location">
    <subcellularLocation>
        <location evidence="1">Membrane</location>
        <topology evidence="1">Multi-pass membrane protein</topology>
    </subcellularLocation>
</comment>
<keyword evidence="11" id="KW-1185">Reference proteome</keyword>
<keyword evidence="6 7" id="KW-0472">Membrane</keyword>
<dbReference type="InterPro" id="IPR031976">
    <property type="entry name" value="NRho"/>
</dbReference>
<evidence type="ECO:0000313" key="10">
    <source>
        <dbReference type="EMBL" id="RKQ97174.1"/>
    </source>
</evidence>
<keyword evidence="3 7" id="KW-0812">Transmembrane</keyword>
<evidence type="ECO:0000313" key="11">
    <source>
        <dbReference type="Proteomes" id="UP000281975"/>
    </source>
</evidence>
<keyword evidence="5 7" id="KW-1133">Transmembrane helix</keyword>
<evidence type="ECO:0000256" key="5">
    <source>
        <dbReference type="ARBA" id="ARBA00022989"/>
    </source>
</evidence>
<feature type="transmembrane region" description="Helical" evidence="7">
    <location>
        <begin position="82"/>
        <end position="102"/>
    </location>
</feature>
<name>A0A420WUR9_9GAMM</name>
<evidence type="ECO:0000259" key="9">
    <source>
        <dbReference type="Pfam" id="PF16733"/>
    </source>
</evidence>
<evidence type="ECO:0000256" key="4">
    <source>
        <dbReference type="ARBA" id="ARBA00022801"/>
    </source>
</evidence>
<feature type="domain" description="Peptidase S54 rhomboid" evidence="8">
    <location>
        <begin position="134"/>
        <end position="274"/>
    </location>
</feature>
<dbReference type="AlphaFoldDB" id="A0A420WUR9"/>
<comment type="similarity">
    <text evidence="2">Belongs to the peptidase S54 family.</text>
</comment>
<dbReference type="RefSeq" id="WP_121173505.1">
    <property type="nucleotide sequence ID" value="NZ_RBIN01000007.1"/>
</dbReference>
<dbReference type="PANTHER" id="PTHR43731:SF14">
    <property type="entry name" value="PRESENILIN-ASSOCIATED RHOMBOID-LIKE PROTEIN, MITOCHONDRIAL"/>
    <property type="match status" value="1"/>
</dbReference>
<dbReference type="GO" id="GO:0004252">
    <property type="term" value="F:serine-type endopeptidase activity"/>
    <property type="evidence" value="ECO:0007669"/>
    <property type="project" value="InterPro"/>
</dbReference>
<reference evidence="10 11" key="1">
    <citation type="submission" date="2018-10" db="EMBL/GenBank/DDBJ databases">
        <title>Genomic Encyclopedia of Type Strains, Phase IV (KMG-IV): sequencing the most valuable type-strain genomes for metagenomic binning, comparative biology and taxonomic classification.</title>
        <authorList>
            <person name="Goeker M."/>
        </authorList>
    </citation>
    <scope>NUCLEOTIDE SEQUENCE [LARGE SCALE GENOMIC DNA]</scope>
    <source>
        <strain evidence="10 11">DSM 23229</strain>
    </source>
</reference>
<proteinExistence type="inferred from homology"/>
<dbReference type="Proteomes" id="UP000281975">
    <property type="component" value="Unassembled WGS sequence"/>
</dbReference>
<evidence type="ECO:0000259" key="8">
    <source>
        <dbReference type="Pfam" id="PF01694"/>
    </source>
</evidence>
<dbReference type="Pfam" id="PF16733">
    <property type="entry name" value="NRho"/>
    <property type="match status" value="1"/>
</dbReference>
<feature type="transmembrane region" description="Helical" evidence="7">
    <location>
        <begin position="175"/>
        <end position="192"/>
    </location>
</feature>
<dbReference type="EMBL" id="RBIN01000007">
    <property type="protein sequence ID" value="RKQ97174.1"/>
    <property type="molecule type" value="Genomic_DNA"/>
</dbReference>
<evidence type="ECO:0000256" key="2">
    <source>
        <dbReference type="ARBA" id="ARBA00009045"/>
    </source>
</evidence>
<feature type="domain" description="Rhomboid protease N-terminal" evidence="9">
    <location>
        <begin position="4"/>
        <end position="61"/>
    </location>
</feature>
<gene>
    <name evidence="10" type="ORF">C7446_2594</name>
</gene>